<keyword evidence="7 9" id="KW-0539">Nucleus</keyword>
<dbReference type="GO" id="GO:0006409">
    <property type="term" value="P:tRNA export from nucleus"/>
    <property type="evidence" value="ECO:0007669"/>
    <property type="project" value="TreeGrafter"/>
</dbReference>
<evidence type="ECO:0000256" key="4">
    <source>
        <dbReference type="ARBA" id="ARBA00016437"/>
    </source>
</evidence>
<dbReference type="Pfam" id="PF17405">
    <property type="entry name" value="Nrap_D4"/>
    <property type="match status" value="1"/>
</dbReference>
<evidence type="ECO:0000313" key="16">
    <source>
        <dbReference type="EMBL" id="CAH1797578.1"/>
    </source>
</evidence>
<gene>
    <name evidence="16" type="ORF">OFUS_LOCUS21839</name>
</gene>
<evidence type="ECO:0000259" key="10">
    <source>
        <dbReference type="Pfam" id="PF03813"/>
    </source>
</evidence>
<dbReference type="AlphaFoldDB" id="A0A8S4PTU9"/>
<keyword evidence="5" id="KW-0158">Chromosome</keyword>
<evidence type="ECO:0000313" key="17">
    <source>
        <dbReference type="Proteomes" id="UP000749559"/>
    </source>
</evidence>
<name>A0A8S4PTU9_OWEFU</name>
<feature type="domain" description="Nrap protein" evidence="12">
    <location>
        <begin position="464"/>
        <end position="617"/>
    </location>
</feature>
<dbReference type="Proteomes" id="UP000749559">
    <property type="component" value="Unassembled WGS sequence"/>
</dbReference>
<dbReference type="InterPro" id="IPR005554">
    <property type="entry name" value="NOL6/Upt22"/>
</dbReference>
<dbReference type="FunFam" id="1.10.1410.10:FF:000006">
    <property type="entry name" value="Nucleolar protein 6"/>
    <property type="match status" value="1"/>
</dbReference>
<protein>
    <recommendedName>
        <fullName evidence="4 9">Nucleolar protein 6</fullName>
    </recommendedName>
</protein>
<dbReference type="InterPro" id="IPR035367">
    <property type="entry name" value="Nrap_D2"/>
</dbReference>
<dbReference type="GO" id="GO:0006364">
    <property type="term" value="P:rRNA processing"/>
    <property type="evidence" value="ECO:0007669"/>
    <property type="project" value="TreeGrafter"/>
</dbReference>
<dbReference type="InterPro" id="IPR035369">
    <property type="entry name" value="Nrap_D4"/>
</dbReference>
<dbReference type="Gene3D" id="3.30.70.3030">
    <property type="match status" value="1"/>
</dbReference>
<dbReference type="PANTHER" id="PTHR17972">
    <property type="entry name" value="NUCLEOLAR RNA-ASSOCIATED PROTEIN"/>
    <property type="match status" value="1"/>
</dbReference>
<dbReference type="OrthoDB" id="10251401at2759"/>
<dbReference type="Pfam" id="PF17404">
    <property type="entry name" value="Nrap_D3"/>
    <property type="match status" value="1"/>
</dbReference>
<dbReference type="InterPro" id="IPR035371">
    <property type="entry name" value="Nrap_D6"/>
</dbReference>
<dbReference type="InterPro" id="IPR035368">
    <property type="entry name" value="Nrap_D3"/>
</dbReference>
<dbReference type="InterPro" id="IPR035370">
    <property type="entry name" value="Nrap_D5"/>
</dbReference>
<evidence type="ECO:0000256" key="1">
    <source>
        <dbReference type="ARBA" id="ARBA00004286"/>
    </source>
</evidence>
<dbReference type="GO" id="GO:0032040">
    <property type="term" value="C:small-subunit processome"/>
    <property type="evidence" value="ECO:0007669"/>
    <property type="project" value="TreeGrafter"/>
</dbReference>
<evidence type="ECO:0000256" key="9">
    <source>
        <dbReference type="RuleBase" id="RU364032"/>
    </source>
</evidence>
<accession>A0A8S4PTU9</accession>
<evidence type="ECO:0000259" key="12">
    <source>
        <dbReference type="Pfam" id="PF17404"/>
    </source>
</evidence>
<evidence type="ECO:0000259" key="13">
    <source>
        <dbReference type="Pfam" id="PF17405"/>
    </source>
</evidence>
<dbReference type="Pfam" id="PF03813">
    <property type="entry name" value="Nrap"/>
    <property type="match status" value="1"/>
</dbReference>
<evidence type="ECO:0000259" key="11">
    <source>
        <dbReference type="Pfam" id="PF17403"/>
    </source>
</evidence>
<feature type="domain" description="Nrap protein" evidence="14">
    <location>
        <begin position="844"/>
        <end position="998"/>
    </location>
</feature>
<evidence type="ECO:0000256" key="7">
    <source>
        <dbReference type="ARBA" id="ARBA00023242"/>
    </source>
</evidence>
<dbReference type="InterPro" id="IPR035082">
    <property type="entry name" value="Nrap_D1"/>
</dbReference>
<dbReference type="EMBL" id="CAIIXF020000010">
    <property type="protein sequence ID" value="CAH1797578.1"/>
    <property type="molecule type" value="Genomic_DNA"/>
</dbReference>
<evidence type="ECO:0000256" key="6">
    <source>
        <dbReference type="ARBA" id="ARBA00022884"/>
    </source>
</evidence>
<comment type="function">
    <text evidence="8">Part of the small subunit (SSU) processome, first precursor of the small eukaryotic ribosomal subunit. During the assembly of the SSU processome in the nucleolus, many ribosome biogenesis factors, an RNA chaperone and ribosomal proteins associate with the nascent pre-rRNA and work in concert to generate RNA folding, modifications, rearrangements and cleavage as well as targeted degradation of pre-ribosomal RNA by the RNA exosome.</text>
</comment>
<dbReference type="GO" id="GO:0005694">
    <property type="term" value="C:chromosome"/>
    <property type="evidence" value="ECO:0007669"/>
    <property type="project" value="UniProtKB-SubCell"/>
</dbReference>
<dbReference type="GO" id="GO:0003723">
    <property type="term" value="F:RNA binding"/>
    <property type="evidence" value="ECO:0007669"/>
    <property type="project" value="UniProtKB-KW"/>
</dbReference>
<proteinExistence type="inferred from homology"/>
<evidence type="ECO:0000259" key="15">
    <source>
        <dbReference type="Pfam" id="PF17407"/>
    </source>
</evidence>
<organism evidence="16 17">
    <name type="scientific">Owenia fusiformis</name>
    <name type="common">Polychaete worm</name>
    <dbReference type="NCBI Taxonomy" id="6347"/>
    <lineage>
        <taxon>Eukaryota</taxon>
        <taxon>Metazoa</taxon>
        <taxon>Spiralia</taxon>
        <taxon>Lophotrochozoa</taxon>
        <taxon>Annelida</taxon>
        <taxon>Polychaeta</taxon>
        <taxon>Sedentaria</taxon>
        <taxon>Canalipalpata</taxon>
        <taxon>Sabellida</taxon>
        <taxon>Oweniida</taxon>
        <taxon>Oweniidae</taxon>
        <taxon>Owenia</taxon>
    </lineage>
</organism>
<keyword evidence="17" id="KW-1185">Reference proteome</keyword>
<dbReference type="Pfam" id="PF17403">
    <property type="entry name" value="Nrap_D2"/>
    <property type="match status" value="1"/>
</dbReference>
<feature type="domain" description="Nrap protein" evidence="15">
    <location>
        <begin position="1001"/>
        <end position="1134"/>
    </location>
</feature>
<feature type="domain" description="Nrap protein" evidence="13">
    <location>
        <begin position="649"/>
        <end position="840"/>
    </location>
</feature>
<evidence type="ECO:0000256" key="5">
    <source>
        <dbReference type="ARBA" id="ARBA00022454"/>
    </source>
</evidence>
<dbReference type="Pfam" id="PF17406">
    <property type="entry name" value="Nrap_D5"/>
    <property type="match status" value="1"/>
</dbReference>
<dbReference type="GO" id="GO:0032545">
    <property type="term" value="C:CURI complex"/>
    <property type="evidence" value="ECO:0007669"/>
    <property type="project" value="TreeGrafter"/>
</dbReference>
<reference evidence="16" key="1">
    <citation type="submission" date="2022-03" db="EMBL/GenBank/DDBJ databases">
        <authorList>
            <person name="Martin C."/>
        </authorList>
    </citation>
    <scope>NUCLEOTIDE SEQUENCE</scope>
</reference>
<sequence length="1139" mass="129098">MKRTHRLEKNGVIQDSSDVDETVDVAMDDAVTNGDHIHQVQPIAKKVKLNKGELYKPPTNEEITQLKETESLFQSGLFRMQINELLGEVRLKKTKKSQLDSFLHTLKESIMAVKNMKTSFELKNQDWLKKLKIKVPIKQEPLDVKGKFQFQKPKSVKVIGSYLLGTCTKPDYHVDLALEIPKECIQAKDHLNHRYLRKRALYLTCIAAHLRKDKSIEKLEFSYHHGNPMKPIVIVTPTGSVGKTCTVHLHTTIEEDCFKLNRFHINKNNVRSGWLFGETEEKEENDESPTPQYNTAILADMLLEKNLQFLHSTIGGSQNIQDGVTLLKIWLGQRELNKGQGSFSGFILSMYVAHLVSLHKVSPLMSSYQIVRTTLLNLSTFDWLKDGIMMHGTSEDPLKPTREEFKAVSGVVFVDPSGYLNICADMTPDTLKRVQHEAKLSLQHMEETTIDAFEILFMQRVPFTRTFDTLIHIKTSCAIEHAVKQHRNSDVRSASAVVPSILQVVTRALGNRASLVCHKLQPCEKWDIKDGDHPDENQLCLGVLLNEEHSNSLLEKGPPADSPEAKGFRNFWGEKSELRRFKDGSICEAVVWNAETIAAKRHVTSKIIKHVLTRHFNITESCIKYMGNHLDSLLCIPHRSNKNKPRPDPSYGTGEEHSFMVMKTYETLSKIIRNLDDLPLTVNTIQGSDAVFRHTQVFPQEAASYKPSGIFEGKRRLPSAGRNVPPVLAPLKVICIMEGSGKMPEDKDAMQRIKAAFHIKLAELLHKQHNLETVVHTDHVDIFKDGFLFAVYLSFLREIAVLKLETAPNGMVKMKDNSASVALEKDIVHTPKLTSTLNGLGTEHQTYCAVARLAKRWISAQYLGDYIQDEVVDMIVAYLYISPAPHTAPVSVLGGFSRFLYLVSTYDWNLNPLIINFNNVLTKEEITSIQVQFSKDRTSFPLMCLPTSFDQSGGVWSRRSPNPMMLNRLVVLAKESLLVLENHLTHCTKGVDLKQIFRAPLDHYDVIIKLIPKYVPTAFQSVDVPDETIIPKFGEYSNDHVLPVIDFNPVQLFLKELRESFDDIALFFYDKYGGDVIAVLWKPPSLQPSKFQVSHIDARRVDVESNKQDVQMVTNIEAIIQDFYTIGQGLVKSVTKTQK</sequence>
<comment type="caution">
    <text evidence="16">The sequence shown here is derived from an EMBL/GenBank/DDBJ whole genome shotgun (WGS) entry which is preliminary data.</text>
</comment>
<comment type="similarity">
    <text evidence="3 9">Belongs to the NRAP family.</text>
</comment>
<dbReference type="Pfam" id="PF17407">
    <property type="entry name" value="Nrap_D6"/>
    <property type="match status" value="1"/>
</dbReference>
<keyword evidence="6 9" id="KW-0694">RNA-binding</keyword>
<dbReference type="Gene3D" id="1.10.1410.10">
    <property type="match status" value="2"/>
</dbReference>
<feature type="domain" description="Nrap protein" evidence="10">
    <location>
        <begin position="174"/>
        <end position="313"/>
    </location>
</feature>
<dbReference type="FunFam" id="1.10.1410.10:FF:000005">
    <property type="entry name" value="Nucleolar protein 6"/>
    <property type="match status" value="1"/>
</dbReference>
<comment type="subcellular location">
    <subcellularLocation>
        <location evidence="1">Chromosome</location>
    </subcellularLocation>
    <subcellularLocation>
        <location evidence="2 9">Nucleus</location>
        <location evidence="2 9">Nucleolus</location>
    </subcellularLocation>
</comment>
<dbReference type="PANTHER" id="PTHR17972:SF0">
    <property type="entry name" value="NUCLEOLAR PROTEIN 6"/>
    <property type="match status" value="1"/>
</dbReference>
<evidence type="ECO:0000256" key="2">
    <source>
        <dbReference type="ARBA" id="ARBA00004604"/>
    </source>
</evidence>
<feature type="domain" description="Nrap protein" evidence="11">
    <location>
        <begin position="320"/>
        <end position="459"/>
    </location>
</feature>
<evidence type="ECO:0000256" key="3">
    <source>
        <dbReference type="ARBA" id="ARBA00006674"/>
    </source>
</evidence>
<evidence type="ECO:0000256" key="8">
    <source>
        <dbReference type="ARBA" id="ARBA00035000"/>
    </source>
</evidence>
<dbReference type="GO" id="GO:0034456">
    <property type="term" value="C:UTP-C complex"/>
    <property type="evidence" value="ECO:0007669"/>
    <property type="project" value="TreeGrafter"/>
</dbReference>
<evidence type="ECO:0000259" key="14">
    <source>
        <dbReference type="Pfam" id="PF17406"/>
    </source>
</evidence>